<sequence length="71" mass="8535">MMIMACQAVMKVVFLTIVDGLLVPGLLPSISRIYSRMKLYMDVRHFLWTVYWLVKHVKKHRGCFSKHWYVY</sequence>
<reference evidence="2 3" key="1">
    <citation type="journal article" date="2019" name="Genome Biol. Evol.">
        <title>Insights into the evolution of the New World diploid cottons (Gossypium, subgenus Houzingenia) based on genome sequencing.</title>
        <authorList>
            <person name="Grover C.E."/>
            <person name="Arick M.A. 2nd"/>
            <person name="Thrash A."/>
            <person name="Conover J.L."/>
            <person name="Sanders W.S."/>
            <person name="Peterson D.G."/>
            <person name="Frelichowski J.E."/>
            <person name="Scheffler J.A."/>
            <person name="Scheffler B.E."/>
            <person name="Wendel J.F."/>
        </authorList>
    </citation>
    <scope>NUCLEOTIDE SEQUENCE [LARGE SCALE GENOMIC DNA]</scope>
    <source>
        <strain evidence="2">4</strain>
        <tissue evidence="2">Leaf</tissue>
    </source>
</reference>
<dbReference type="AlphaFoldDB" id="A0A7J8ZF41"/>
<keyword evidence="1" id="KW-0812">Transmembrane</keyword>
<keyword evidence="1" id="KW-0472">Membrane</keyword>
<keyword evidence="3" id="KW-1185">Reference proteome</keyword>
<feature type="transmembrane region" description="Helical" evidence="1">
    <location>
        <begin position="12"/>
        <end position="34"/>
    </location>
</feature>
<keyword evidence="1" id="KW-1133">Transmembrane helix</keyword>
<comment type="caution">
    <text evidence="2">The sequence shown here is derived from an EMBL/GenBank/DDBJ whole genome shotgun (WGS) entry which is preliminary data.</text>
</comment>
<proteinExistence type="predicted"/>
<dbReference type="Proteomes" id="UP000593574">
    <property type="component" value="Unassembled WGS sequence"/>
</dbReference>
<dbReference type="EMBL" id="JABEZV010000004">
    <property type="protein sequence ID" value="MBA0710192.1"/>
    <property type="molecule type" value="Genomic_DNA"/>
</dbReference>
<evidence type="ECO:0000313" key="2">
    <source>
        <dbReference type="EMBL" id="MBA0710192.1"/>
    </source>
</evidence>
<name>A0A7J8ZF41_9ROSI</name>
<evidence type="ECO:0000313" key="3">
    <source>
        <dbReference type="Proteomes" id="UP000593574"/>
    </source>
</evidence>
<accession>A0A7J8ZF41</accession>
<evidence type="ECO:0000256" key="1">
    <source>
        <dbReference type="SAM" id="Phobius"/>
    </source>
</evidence>
<protein>
    <submittedName>
        <fullName evidence="2">Uncharacterized protein</fullName>
    </submittedName>
</protein>
<organism evidence="2 3">
    <name type="scientific">Gossypium laxum</name>
    <dbReference type="NCBI Taxonomy" id="34288"/>
    <lineage>
        <taxon>Eukaryota</taxon>
        <taxon>Viridiplantae</taxon>
        <taxon>Streptophyta</taxon>
        <taxon>Embryophyta</taxon>
        <taxon>Tracheophyta</taxon>
        <taxon>Spermatophyta</taxon>
        <taxon>Magnoliopsida</taxon>
        <taxon>eudicotyledons</taxon>
        <taxon>Gunneridae</taxon>
        <taxon>Pentapetalae</taxon>
        <taxon>rosids</taxon>
        <taxon>malvids</taxon>
        <taxon>Malvales</taxon>
        <taxon>Malvaceae</taxon>
        <taxon>Malvoideae</taxon>
        <taxon>Gossypium</taxon>
    </lineage>
</organism>
<gene>
    <name evidence="2" type="ORF">Golax_025181</name>
</gene>